<proteinExistence type="predicted"/>
<reference evidence="1" key="1">
    <citation type="submission" date="2023-08" db="EMBL/GenBank/DDBJ databases">
        <authorList>
            <person name="Alioto T."/>
            <person name="Alioto T."/>
            <person name="Gomez Garrido J."/>
        </authorList>
    </citation>
    <scope>NUCLEOTIDE SEQUENCE</scope>
</reference>
<name>A0AA36FBF9_OCTVU</name>
<gene>
    <name evidence="1" type="ORF">OCTVUL_1B020316</name>
</gene>
<organism evidence="1 2">
    <name type="scientific">Octopus vulgaris</name>
    <name type="common">Common octopus</name>
    <dbReference type="NCBI Taxonomy" id="6645"/>
    <lineage>
        <taxon>Eukaryota</taxon>
        <taxon>Metazoa</taxon>
        <taxon>Spiralia</taxon>
        <taxon>Lophotrochozoa</taxon>
        <taxon>Mollusca</taxon>
        <taxon>Cephalopoda</taxon>
        <taxon>Coleoidea</taxon>
        <taxon>Octopodiformes</taxon>
        <taxon>Octopoda</taxon>
        <taxon>Incirrata</taxon>
        <taxon>Octopodidae</taxon>
        <taxon>Octopus</taxon>
    </lineage>
</organism>
<sequence length="71" mass="8289">MRSQIQFARFQLLAVKDTNRIPTNNFGKKKYDLLTQCKRTSYAYVYAQLATCIHIYAIDPLEGDVYQRPAK</sequence>
<evidence type="ECO:0000313" key="2">
    <source>
        <dbReference type="Proteomes" id="UP001162480"/>
    </source>
</evidence>
<dbReference type="EMBL" id="OX597826">
    <property type="protein sequence ID" value="CAI9731825.1"/>
    <property type="molecule type" value="Genomic_DNA"/>
</dbReference>
<dbReference type="Proteomes" id="UP001162480">
    <property type="component" value="Chromosome 13"/>
</dbReference>
<dbReference type="AlphaFoldDB" id="A0AA36FBF9"/>
<keyword evidence="2" id="KW-1185">Reference proteome</keyword>
<protein>
    <submittedName>
        <fullName evidence="1">Uncharacterized protein</fullName>
    </submittedName>
</protein>
<evidence type="ECO:0000313" key="1">
    <source>
        <dbReference type="EMBL" id="CAI9731825.1"/>
    </source>
</evidence>
<accession>A0AA36FBF9</accession>